<dbReference type="EMBL" id="JAPVEA010000008">
    <property type="protein sequence ID" value="KAJ5438314.1"/>
    <property type="molecule type" value="Genomic_DNA"/>
</dbReference>
<evidence type="ECO:0000256" key="2">
    <source>
        <dbReference type="PROSITE-ProRule" id="PRU00339"/>
    </source>
</evidence>
<evidence type="ECO:0008006" key="7">
    <source>
        <dbReference type="Google" id="ProtNLM"/>
    </source>
</evidence>
<dbReference type="InterPro" id="IPR019734">
    <property type="entry name" value="TPR_rpt"/>
</dbReference>
<gene>
    <name evidence="5" type="ORF">N7458_009312</name>
</gene>
<dbReference type="SUPFAM" id="SSF48452">
    <property type="entry name" value="TPR-like"/>
    <property type="match status" value="1"/>
</dbReference>
<organism evidence="5 6">
    <name type="scientific">Penicillium daleae</name>
    <dbReference type="NCBI Taxonomy" id="63821"/>
    <lineage>
        <taxon>Eukaryota</taxon>
        <taxon>Fungi</taxon>
        <taxon>Dikarya</taxon>
        <taxon>Ascomycota</taxon>
        <taxon>Pezizomycotina</taxon>
        <taxon>Eurotiomycetes</taxon>
        <taxon>Eurotiomycetidae</taxon>
        <taxon>Eurotiales</taxon>
        <taxon>Aspergillaceae</taxon>
        <taxon>Penicillium</taxon>
    </lineage>
</organism>
<dbReference type="InterPro" id="IPR027417">
    <property type="entry name" value="P-loop_NTPase"/>
</dbReference>
<dbReference type="InterPro" id="IPR011990">
    <property type="entry name" value="TPR-like_helical_dom_sf"/>
</dbReference>
<dbReference type="Pfam" id="PF17109">
    <property type="entry name" value="Goodbye"/>
    <property type="match status" value="1"/>
</dbReference>
<dbReference type="Pfam" id="PF24883">
    <property type="entry name" value="NPHP3_N"/>
    <property type="match status" value="1"/>
</dbReference>
<evidence type="ECO:0000259" key="4">
    <source>
        <dbReference type="Pfam" id="PF24883"/>
    </source>
</evidence>
<evidence type="ECO:0000256" key="1">
    <source>
        <dbReference type="ARBA" id="ARBA00022737"/>
    </source>
</evidence>
<evidence type="ECO:0000259" key="3">
    <source>
        <dbReference type="Pfam" id="PF17109"/>
    </source>
</evidence>
<reference evidence="5" key="1">
    <citation type="submission" date="2022-12" db="EMBL/GenBank/DDBJ databases">
        <authorList>
            <person name="Petersen C."/>
        </authorList>
    </citation>
    <scope>NUCLEOTIDE SEQUENCE</scope>
    <source>
        <strain evidence="5">IBT 16125</strain>
    </source>
</reference>
<sequence length="1353" mass="152013">MSQFAASWAEARRRYTDVAGLDPDDSQFPHPSSIDELLKALEAQNQGFAEFRSRKGRFFHVLFEVSKPISIIASVASSEAGGAFPAAGVCLGALSHLMTTAKGVSSAYDNILDLLDNLKNVLVRLNIYERAVIPASLQSHFIEMLVTLMEIFAYSTKTMKKGTRERISRFAKNALLGDDGVISGLLAKLEVLSRNEDLLAGAETLVKTQQILDLQQKTNRDIQNVLENLSSPAQIQHRAEQQLNRAKSILQPSVNPEDIFQAISKKRVPGTGSWVRDQQAFKDWLDKKATTLCLAGSPGFGKSFIATSIISFLQEVALQSTEASRDSVAFFFFRNNNPQTRKIDQCLRDLAFQIYKSDATFQSYFDSRFSSPGEVESPESIWREVFQNYFRLRKGAKGIYLIIDGLDEAFEEDRESLFNLLAPDSTSDHAILKIQIVLTGRQHVFNELTMVTNELFPTIHVDRFKNSRDMTQYINLSIAKSRSLARFPKLKKEIADTLTMKSQGMFLWVDLMIRELGHKSRPENLREALHRAPKGLNEKVRNVLENYSLMFEDEDEAGDFNAILSWVACAAEPLPLAVMDDVLCRRVGDEEGIPKLEERLRSEWGVLLDLNRDDGLTTDDLEGDPLKFYKALGAIDIQKNNNEETEPEVDYASNPNSTKVVFCHASIGEIFKNGVQGKVSSEEQHPAVGVDIAESAMITLRECLETICCKTQNNTKYESLRKYAIRRWPDHVKLACKHVDGVDDENLKVASGLALLKLLKDEEFMQDWLPEVSLEIFNMETLDAIIVIVKQCATAESIPSGTREWLEDVMARPSGLFLPSRRLVAKQWLQGDTWDTDLCIKIVHRVSCLENGQVGVDTAQMLSARMVLEAAESAGLEQNAEWHRRLAMSLREIGYFDDAETHFQAAIALDERNWRALSGLARVEKMRGCNQEALNLYKSSSEILRSLYSPETADKIHTQNLAGSYEDIADAAIAAGDRQTALAFYKKSLDLTMGQNQVVVKYLKILPDNDIAEIVRVIKSLEVPIEGDNRENFNYLTSLFLSHSAFLQAYEEYWKVAAAFKSNGEIEWLEKAYRATIAVARNDQLPIIEFALNLMLADLFYVYDSKQEKALQIWKTALQFPATFMSSDSLLKYLHTYVGKDYAVGLLQKAFDIGICTPEADQHLKALEEVCVSTNSLVENLPSYTMLPLQSLVLGSWKLLAGRREEGYALLRPFMQIATSGAYSDDKLGAQQRNYITSKILIGTGDEARAISLMQTYSVSEIFLVICYGRCGLMDTRWKGGYSCKICLVDLCGDCTEVLKQGGQLPVNVCSPSHSWVHIPGPDTPTKEGEICYNGEVISITKFYLDIWDEWQL</sequence>
<feature type="domain" description="Fungal STAND N-terminal Goodbye" evidence="3">
    <location>
        <begin position="8"/>
        <end position="128"/>
    </location>
</feature>
<dbReference type="PANTHER" id="PTHR10039">
    <property type="entry name" value="AMELOGENIN"/>
    <property type="match status" value="1"/>
</dbReference>
<feature type="repeat" description="TPR" evidence="2">
    <location>
        <begin position="880"/>
        <end position="913"/>
    </location>
</feature>
<dbReference type="InterPro" id="IPR056884">
    <property type="entry name" value="NPHP3-like_N"/>
</dbReference>
<protein>
    <recommendedName>
        <fullName evidence="7">Fungal STAND N-terminal Goodbye domain-containing protein</fullName>
    </recommendedName>
</protein>
<keyword evidence="1" id="KW-0677">Repeat</keyword>
<dbReference type="GeneID" id="81602937"/>
<proteinExistence type="predicted"/>
<dbReference type="RefSeq" id="XP_056761543.1">
    <property type="nucleotide sequence ID" value="XM_056912694.1"/>
</dbReference>
<dbReference type="Gene3D" id="1.25.40.10">
    <property type="entry name" value="Tetratricopeptide repeat domain"/>
    <property type="match status" value="1"/>
</dbReference>
<evidence type="ECO:0000313" key="5">
    <source>
        <dbReference type="EMBL" id="KAJ5438314.1"/>
    </source>
</evidence>
<dbReference type="PANTHER" id="PTHR10039:SF17">
    <property type="entry name" value="FUNGAL STAND N-TERMINAL GOODBYE DOMAIN-CONTAINING PROTEIN-RELATED"/>
    <property type="match status" value="1"/>
</dbReference>
<dbReference type="Gene3D" id="3.40.50.300">
    <property type="entry name" value="P-loop containing nucleotide triphosphate hydrolases"/>
    <property type="match status" value="1"/>
</dbReference>
<accession>A0AAD6FYS5</accession>
<comment type="caution">
    <text evidence="5">The sequence shown here is derived from an EMBL/GenBank/DDBJ whole genome shotgun (WGS) entry which is preliminary data.</text>
</comment>
<dbReference type="SUPFAM" id="SSF52540">
    <property type="entry name" value="P-loop containing nucleoside triphosphate hydrolases"/>
    <property type="match status" value="1"/>
</dbReference>
<reference evidence="5" key="2">
    <citation type="journal article" date="2023" name="IMA Fungus">
        <title>Comparative genomic study of the Penicillium genus elucidates a diverse pangenome and 15 lateral gene transfer events.</title>
        <authorList>
            <person name="Petersen C."/>
            <person name="Sorensen T."/>
            <person name="Nielsen M.R."/>
            <person name="Sondergaard T.E."/>
            <person name="Sorensen J.L."/>
            <person name="Fitzpatrick D.A."/>
            <person name="Frisvad J.C."/>
            <person name="Nielsen K.L."/>
        </authorList>
    </citation>
    <scope>NUCLEOTIDE SEQUENCE</scope>
    <source>
        <strain evidence="5">IBT 16125</strain>
    </source>
</reference>
<name>A0AAD6FYS5_9EURO</name>
<keyword evidence="2" id="KW-0802">TPR repeat</keyword>
<dbReference type="SMART" id="SM00028">
    <property type="entry name" value="TPR"/>
    <property type="match status" value="3"/>
</dbReference>
<dbReference type="PROSITE" id="PS50005">
    <property type="entry name" value="TPR"/>
    <property type="match status" value="1"/>
</dbReference>
<evidence type="ECO:0000313" key="6">
    <source>
        <dbReference type="Proteomes" id="UP001213681"/>
    </source>
</evidence>
<keyword evidence="6" id="KW-1185">Reference proteome</keyword>
<dbReference type="InterPro" id="IPR031350">
    <property type="entry name" value="Goodbye_dom"/>
</dbReference>
<feature type="domain" description="Nephrocystin 3-like N-terminal" evidence="4">
    <location>
        <begin position="270"/>
        <end position="441"/>
    </location>
</feature>
<dbReference type="Proteomes" id="UP001213681">
    <property type="component" value="Unassembled WGS sequence"/>
</dbReference>